<name>A0A8K0C9H3_IGNLU</name>
<reference evidence="1" key="1">
    <citation type="submission" date="2019-08" db="EMBL/GenBank/DDBJ databases">
        <title>The genome of the North American firefly Photinus pyralis.</title>
        <authorList>
            <consortium name="Photinus pyralis genome working group"/>
            <person name="Fallon T.R."/>
            <person name="Sander Lower S.E."/>
            <person name="Weng J.-K."/>
        </authorList>
    </citation>
    <scope>NUCLEOTIDE SEQUENCE</scope>
    <source>
        <strain evidence="1">TRF0915ILg1</strain>
        <tissue evidence="1">Whole body</tissue>
    </source>
</reference>
<protein>
    <submittedName>
        <fullName evidence="1">Uncharacterized protein</fullName>
    </submittedName>
</protein>
<evidence type="ECO:0000313" key="1">
    <source>
        <dbReference type="EMBL" id="KAF2883415.1"/>
    </source>
</evidence>
<proteinExistence type="predicted"/>
<sequence>MVIEGDDYCGLIETSTNASESTFTLTGHSDGLTVNQIDVLIKREEEQNIKKIRTYKGPDVDLDHFMVGVKMTQILPVKYGENIKKAMSTVEETRDIERSWNEIKSKMKEATKEWKNESTIRSDKG</sequence>
<dbReference type="Proteomes" id="UP000801492">
    <property type="component" value="Unassembled WGS sequence"/>
</dbReference>
<comment type="caution">
    <text evidence="1">The sequence shown here is derived from an EMBL/GenBank/DDBJ whole genome shotgun (WGS) entry which is preliminary data.</text>
</comment>
<organism evidence="1 2">
    <name type="scientific">Ignelater luminosus</name>
    <name type="common">Cucubano</name>
    <name type="synonym">Pyrophorus luminosus</name>
    <dbReference type="NCBI Taxonomy" id="2038154"/>
    <lineage>
        <taxon>Eukaryota</taxon>
        <taxon>Metazoa</taxon>
        <taxon>Ecdysozoa</taxon>
        <taxon>Arthropoda</taxon>
        <taxon>Hexapoda</taxon>
        <taxon>Insecta</taxon>
        <taxon>Pterygota</taxon>
        <taxon>Neoptera</taxon>
        <taxon>Endopterygota</taxon>
        <taxon>Coleoptera</taxon>
        <taxon>Polyphaga</taxon>
        <taxon>Elateriformia</taxon>
        <taxon>Elateroidea</taxon>
        <taxon>Elateridae</taxon>
        <taxon>Agrypninae</taxon>
        <taxon>Pyrophorini</taxon>
        <taxon>Ignelater</taxon>
    </lineage>
</organism>
<dbReference type="OrthoDB" id="8195170at2759"/>
<keyword evidence="2" id="KW-1185">Reference proteome</keyword>
<dbReference type="EMBL" id="VTPC01090428">
    <property type="protein sequence ID" value="KAF2883415.1"/>
    <property type="molecule type" value="Genomic_DNA"/>
</dbReference>
<dbReference type="AlphaFoldDB" id="A0A8K0C9H3"/>
<gene>
    <name evidence="1" type="ORF">ILUMI_22764</name>
</gene>
<accession>A0A8K0C9H3</accession>
<evidence type="ECO:0000313" key="2">
    <source>
        <dbReference type="Proteomes" id="UP000801492"/>
    </source>
</evidence>